<dbReference type="PROSITE" id="PS51257">
    <property type="entry name" value="PROKAR_LIPOPROTEIN"/>
    <property type="match status" value="1"/>
</dbReference>
<dbReference type="Proteomes" id="UP001501231">
    <property type="component" value="Unassembled WGS sequence"/>
</dbReference>
<feature type="transmembrane region" description="Helical" evidence="1">
    <location>
        <begin position="72"/>
        <end position="90"/>
    </location>
</feature>
<dbReference type="InterPro" id="IPR045728">
    <property type="entry name" value="DUF6082"/>
</dbReference>
<dbReference type="EMBL" id="BAAARW010000011">
    <property type="protein sequence ID" value="GAA2417362.1"/>
    <property type="molecule type" value="Genomic_DNA"/>
</dbReference>
<sequence>MSRAITHAQARVPWAMTAAMACGAAQSAVRATHHPGKDASDAFTAYAIPRPVPLIMEEFGEGFIARPAGRDALAVLALLGIAGILIFQARETRIVRGEARRSAIADLLKMAMDDPALDEAWGPVPEDEDRKARRQLMYINMILSEWQMSFETKAMGETRLRAISRELFSGSPGRAFWEAARDVRIRTSDTRRARRFHLILEEEYNRAPAPSAGQGPEPRSRGPRWQRPLLAAGTAAAVVVIPLARRARLWPW</sequence>
<keyword evidence="1" id="KW-0812">Transmembrane</keyword>
<gene>
    <name evidence="2" type="ORF">GCM10010191_29930</name>
</gene>
<dbReference type="Pfam" id="PF19560">
    <property type="entry name" value="DUF6082"/>
    <property type="match status" value="1"/>
</dbReference>
<evidence type="ECO:0008006" key="4">
    <source>
        <dbReference type="Google" id="ProtNLM"/>
    </source>
</evidence>
<accession>A0ABP5W503</accession>
<keyword evidence="3" id="KW-1185">Reference proteome</keyword>
<comment type="caution">
    <text evidence="2">The sequence shown here is derived from an EMBL/GenBank/DDBJ whole genome shotgun (WGS) entry which is preliminary data.</text>
</comment>
<keyword evidence="1" id="KW-1133">Transmembrane helix</keyword>
<protein>
    <recommendedName>
        <fullName evidence="4">DUF4129 domain-containing protein</fullName>
    </recommendedName>
</protein>
<evidence type="ECO:0000313" key="2">
    <source>
        <dbReference type="EMBL" id="GAA2417362.1"/>
    </source>
</evidence>
<reference evidence="3" key="1">
    <citation type="journal article" date="2019" name="Int. J. Syst. Evol. Microbiol.">
        <title>The Global Catalogue of Microorganisms (GCM) 10K type strain sequencing project: providing services to taxonomists for standard genome sequencing and annotation.</title>
        <authorList>
            <consortium name="The Broad Institute Genomics Platform"/>
            <consortium name="The Broad Institute Genome Sequencing Center for Infectious Disease"/>
            <person name="Wu L."/>
            <person name="Ma J."/>
        </authorList>
    </citation>
    <scope>NUCLEOTIDE SEQUENCE [LARGE SCALE GENOMIC DNA]</scope>
    <source>
        <strain evidence="3">JCM 3325</strain>
    </source>
</reference>
<evidence type="ECO:0000256" key="1">
    <source>
        <dbReference type="SAM" id="Phobius"/>
    </source>
</evidence>
<proteinExistence type="predicted"/>
<organism evidence="2 3">
    <name type="scientific">Actinomadura vinacea</name>
    <dbReference type="NCBI Taxonomy" id="115336"/>
    <lineage>
        <taxon>Bacteria</taxon>
        <taxon>Bacillati</taxon>
        <taxon>Actinomycetota</taxon>
        <taxon>Actinomycetes</taxon>
        <taxon>Streptosporangiales</taxon>
        <taxon>Thermomonosporaceae</taxon>
        <taxon>Actinomadura</taxon>
    </lineage>
</organism>
<dbReference type="RefSeq" id="WP_344589532.1">
    <property type="nucleotide sequence ID" value="NZ_BAAARW010000011.1"/>
</dbReference>
<evidence type="ECO:0000313" key="3">
    <source>
        <dbReference type="Proteomes" id="UP001501231"/>
    </source>
</evidence>
<name>A0ABP5W503_9ACTN</name>
<keyword evidence="1" id="KW-0472">Membrane</keyword>